<evidence type="ECO:0000313" key="1">
    <source>
        <dbReference type="EMBL" id="CAJ2637584.1"/>
    </source>
</evidence>
<reference evidence="1" key="1">
    <citation type="submission" date="2023-10" db="EMBL/GenBank/DDBJ databases">
        <authorList>
            <person name="Rodriguez Cubillos JULIANA M."/>
            <person name="De Vega J."/>
        </authorList>
    </citation>
    <scope>NUCLEOTIDE SEQUENCE</scope>
</reference>
<accession>A0ACB0J0M9</accession>
<evidence type="ECO:0000313" key="2">
    <source>
        <dbReference type="Proteomes" id="UP001177021"/>
    </source>
</evidence>
<sequence>MLERTFPSNHGIDLDQLRERDASWHGRTLMSSDGVVAFHLYGTLMAAIIFMFTAAILTTVAATPLAFTLERAFPSNHGIDLDQLRARDASRHGITLLSSDGIVAFHLYGTAVHPIGYKFPLQLAFPSSFCVCFLLGTLMAAIIFVFTAAILTMAATSPLTFTP</sequence>
<name>A0ACB0J0M9_TRIPR</name>
<proteinExistence type="predicted"/>
<gene>
    <name evidence="1" type="ORF">MILVUS5_LOCUS7927</name>
</gene>
<organism evidence="1 2">
    <name type="scientific">Trifolium pratense</name>
    <name type="common">Red clover</name>
    <dbReference type="NCBI Taxonomy" id="57577"/>
    <lineage>
        <taxon>Eukaryota</taxon>
        <taxon>Viridiplantae</taxon>
        <taxon>Streptophyta</taxon>
        <taxon>Embryophyta</taxon>
        <taxon>Tracheophyta</taxon>
        <taxon>Spermatophyta</taxon>
        <taxon>Magnoliopsida</taxon>
        <taxon>eudicotyledons</taxon>
        <taxon>Gunneridae</taxon>
        <taxon>Pentapetalae</taxon>
        <taxon>rosids</taxon>
        <taxon>fabids</taxon>
        <taxon>Fabales</taxon>
        <taxon>Fabaceae</taxon>
        <taxon>Papilionoideae</taxon>
        <taxon>50 kb inversion clade</taxon>
        <taxon>NPAAA clade</taxon>
        <taxon>Hologalegina</taxon>
        <taxon>IRL clade</taxon>
        <taxon>Trifolieae</taxon>
        <taxon>Trifolium</taxon>
    </lineage>
</organism>
<protein>
    <submittedName>
        <fullName evidence="1">Uncharacterized protein</fullName>
    </submittedName>
</protein>
<dbReference type="EMBL" id="CASHSV030000013">
    <property type="protein sequence ID" value="CAJ2637584.1"/>
    <property type="molecule type" value="Genomic_DNA"/>
</dbReference>
<keyword evidence="2" id="KW-1185">Reference proteome</keyword>
<comment type="caution">
    <text evidence="1">The sequence shown here is derived from an EMBL/GenBank/DDBJ whole genome shotgun (WGS) entry which is preliminary data.</text>
</comment>
<dbReference type="Proteomes" id="UP001177021">
    <property type="component" value="Unassembled WGS sequence"/>
</dbReference>